<feature type="compositionally biased region" description="Basic and acidic residues" evidence="1">
    <location>
        <begin position="162"/>
        <end position="171"/>
    </location>
</feature>
<accession>A0A1I7RNP6</accession>
<keyword evidence="2" id="KW-0732">Signal</keyword>
<feature type="compositionally biased region" description="Pro residues" evidence="1">
    <location>
        <begin position="146"/>
        <end position="155"/>
    </location>
</feature>
<feature type="signal peptide" evidence="2">
    <location>
        <begin position="1"/>
        <end position="19"/>
    </location>
</feature>
<dbReference type="SUPFAM" id="SSF49899">
    <property type="entry name" value="Concanavalin A-like lectins/glucanases"/>
    <property type="match status" value="1"/>
</dbReference>
<dbReference type="eggNOG" id="ENOG502SPKM">
    <property type="taxonomic scope" value="Eukaryota"/>
</dbReference>
<dbReference type="AlphaFoldDB" id="A0A1I7RNP6"/>
<protein>
    <submittedName>
        <fullName evidence="3">(pine wood nematode) hypothetical protein</fullName>
    </submittedName>
</protein>
<dbReference type="SMR" id="A0A1I7RNP6"/>
<dbReference type="Proteomes" id="UP000659654">
    <property type="component" value="Unassembled WGS sequence"/>
</dbReference>
<evidence type="ECO:0000256" key="2">
    <source>
        <dbReference type="SAM" id="SignalP"/>
    </source>
</evidence>
<feature type="region of interest" description="Disordered" evidence="1">
    <location>
        <begin position="91"/>
        <end position="114"/>
    </location>
</feature>
<keyword evidence="6" id="KW-1185">Reference proteome</keyword>
<dbReference type="WBParaSite" id="BXY_0233300.1">
    <property type="protein sequence ID" value="BXY_0233300.1"/>
    <property type="gene ID" value="BXY_0233300"/>
</dbReference>
<feature type="region of interest" description="Disordered" evidence="1">
    <location>
        <begin position="388"/>
        <end position="408"/>
    </location>
</feature>
<evidence type="ECO:0000313" key="3">
    <source>
        <dbReference type="EMBL" id="CAD5232169.1"/>
    </source>
</evidence>
<evidence type="ECO:0000256" key="1">
    <source>
        <dbReference type="SAM" id="MobiDB-lite"/>
    </source>
</evidence>
<dbReference type="EMBL" id="CAJFCV020000005">
    <property type="protein sequence ID" value="CAG9124204.1"/>
    <property type="molecule type" value="Genomic_DNA"/>
</dbReference>
<dbReference type="EMBL" id="CAJFDI010000005">
    <property type="protein sequence ID" value="CAD5232169.1"/>
    <property type="molecule type" value="Genomic_DNA"/>
</dbReference>
<sequence length="602" mass="67857">MMTLWVIFLIGHVFPIFLACQPPLQYTSNAVYGSKTYEVPAAQPQLLSQGVQSAFVQDPNYSDYKPNAHVPEPSFNVNGVPSFSIEHSVEVDDGKASNSLQPEFKSPDDISSLDETQKRQNLEVERQINDAVELHVFEENGLNPSNHPPSDPPEPNQLQSKDLSRPENPFPEHRNLAEWARICSRKEPAGFMEILDCTEVDSFNEDQNLADPRYSSCNFDENSRCRFYGNNEEELVFRRGAFVHHKNGSVFGPFEESFSVLTKRPLGALPQDGFLVMAEPFGNTPDAAGIIQMEVKCQKGDGVLSFDYWTTEPNVEVKVCTRVDDDRRCTTNIEYVPDSSRVDIQVIHTDSENFLVEVIVSGFKKPGLFIMDNLVYEAQDCLSKEFSSNRPNHLDSPVKSSESDVLKDRTPPSLQIPSLLIDRNSGAGSSLRIRQLNSNPCKAIECSFEKDLCGYSQSVLDDDVNHGKWQFSRSRIGNINTESNTKSNHSGFAYVGVDDRGVNTKGRTVYILESEEFNLPAEAELRFAIYKQSNAISLQVCIDSLANCPYEAPPIKAHWRENETVVLPSGTKKIFFVATQWKRFKWLGIDEIRLDFDCHETH</sequence>
<evidence type="ECO:0000313" key="5">
    <source>
        <dbReference type="Proteomes" id="UP000095284"/>
    </source>
</evidence>
<reference evidence="4" key="2">
    <citation type="submission" date="2020-08" db="EMBL/GenBank/DDBJ databases">
        <authorList>
            <person name="Kikuchi T."/>
        </authorList>
    </citation>
    <scope>NUCLEOTIDE SEQUENCE</scope>
    <source>
        <strain evidence="3">Ka4C1</strain>
    </source>
</reference>
<feature type="chain" id="PRO_5036308620" evidence="2">
    <location>
        <begin position="20"/>
        <end position="602"/>
    </location>
</feature>
<dbReference type="Proteomes" id="UP000582659">
    <property type="component" value="Unassembled WGS sequence"/>
</dbReference>
<feature type="region of interest" description="Disordered" evidence="1">
    <location>
        <begin position="140"/>
        <end position="171"/>
    </location>
</feature>
<dbReference type="InterPro" id="IPR013320">
    <property type="entry name" value="ConA-like_dom_sf"/>
</dbReference>
<organism evidence="5 7">
    <name type="scientific">Bursaphelenchus xylophilus</name>
    <name type="common">Pinewood nematode worm</name>
    <name type="synonym">Aphelenchoides xylophilus</name>
    <dbReference type="NCBI Taxonomy" id="6326"/>
    <lineage>
        <taxon>Eukaryota</taxon>
        <taxon>Metazoa</taxon>
        <taxon>Ecdysozoa</taxon>
        <taxon>Nematoda</taxon>
        <taxon>Chromadorea</taxon>
        <taxon>Rhabditida</taxon>
        <taxon>Tylenchina</taxon>
        <taxon>Tylenchomorpha</taxon>
        <taxon>Aphelenchoidea</taxon>
        <taxon>Aphelenchoididae</taxon>
        <taxon>Bursaphelenchus</taxon>
    </lineage>
</organism>
<reference evidence="7" key="1">
    <citation type="submission" date="2016-11" db="UniProtKB">
        <authorList>
            <consortium name="WormBaseParasite"/>
        </authorList>
    </citation>
    <scope>IDENTIFICATION</scope>
</reference>
<dbReference type="Gene3D" id="2.60.120.200">
    <property type="match status" value="1"/>
</dbReference>
<name>A0A1I7RNP6_BURXY</name>
<evidence type="ECO:0000313" key="7">
    <source>
        <dbReference type="WBParaSite" id="BXY_0233300.1"/>
    </source>
</evidence>
<dbReference type="Proteomes" id="UP000095284">
    <property type="component" value="Unplaced"/>
</dbReference>
<dbReference type="OrthoDB" id="5870079at2759"/>
<evidence type="ECO:0000313" key="6">
    <source>
        <dbReference type="Proteomes" id="UP000659654"/>
    </source>
</evidence>
<gene>
    <name evidence="3" type="ORF">BXYJ_LOCUS12260</name>
</gene>
<proteinExistence type="predicted"/>
<evidence type="ECO:0000313" key="4">
    <source>
        <dbReference type="EMBL" id="CAG9124204.1"/>
    </source>
</evidence>